<reference evidence="4 5" key="1">
    <citation type="submission" date="2020-08" db="EMBL/GenBank/DDBJ databases">
        <title>Genomic Encyclopedia of Archaeal and Bacterial Type Strains, Phase II (KMG-II): from individual species to whole genera.</title>
        <authorList>
            <person name="Goeker M."/>
        </authorList>
    </citation>
    <scope>NUCLEOTIDE SEQUENCE [LARGE SCALE GENOMIC DNA]</scope>
    <source>
        <strain evidence="4 5">DSM 43850</strain>
    </source>
</reference>
<dbReference type="InterPro" id="IPR014044">
    <property type="entry name" value="CAP_dom"/>
</dbReference>
<gene>
    <name evidence="4" type="ORF">BC739_003074</name>
</gene>
<protein>
    <submittedName>
        <fullName evidence="4">Uncharacterized protein YkwD</fullName>
    </submittedName>
</protein>
<dbReference type="Gene3D" id="3.40.33.10">
    <property type="entry name" value="CAP"/>
    <property type="match status" value="1"/>
</dbReference>
<feature type="compositionally biased region" description="Low complexity" evidence="1">
    <location>
        <begin position="67"/>
        <end position="103"/>
    </location>
</feature>
<feature type="chain" id="PRO_5046343475" evidence="2">
    <location>
        <begin position="26"/>
        <end position="234"/>
    </location>
</feature>
<dbReference type="SUPFAM" id="SSF55797">
    <property type="entry name" value="PR-1-like"/>
    <property type="match status" value="1"/>
</dbReference>
<comment type="caution">
    <text evidence="4">The sequence shown here is derived from an EMBL/GenBank/DDBJ whole genome shotgun (WGS) entry which is preliminary data.</text>
</comment>
<dbReference type="EMBL" id="JACJID010000002">
    <property type="protein sequence ID" value="MBA8925875.1"/>
    <property type="molecule type" value="Genomic_DNA"/>
</dbReference>
<dbReference type="Proteomes" id="UP000517916">
    <property type="component" value="Unassembled WGS sequence"/>
</dbReference>
<dbReference type="InterPro" id="IPR035940">
    <property type="entry name" value="CAP_sf"/>
</dbReference>
<evidence type="ECO:0000256" key="2">
    <source>
        <dbReference type="SAM" id="SignalP"/>
    </source>
</evidence>
<accession>A0ABR6BGI2</accession>
<evidence type="ECO:0000313" key="4">
    <source>
        <dbReference type="EMBL" id="MBA8925875.1"/>
    </source>
</evidence>
<name>A0ABR6BGI2_9PSEU</name>
<dbReference type="PANTHER" id="PTHR31157">
    <property type="entry name" value="SCP DOMAIN-CONTAINING PROTEIN"/>
    <property type="match status" value="1"/>
</dbReference>
<dbReference type="Pfam" id="PF00188">
    <property type="entry name" value="CAP"/>
    <property type="match status" value="1"/>
</dbReference>
<organism evidence="4 5">
    <name type="scientific">Kutzneria viridogrisea</name>
    <dbReference type="NCBI Taxonomy" id="47990"/>
    <lineage>
        <taxon>Bacteria</taxon>
        <taxon>Bacillati</taxon>
        <taxon>Actinomycetota</taxon>
        <taxon>Actinomycetes</taxon>
        <taxon>Pseudonocardiales</taxon>
        <taxon>Pseudonocardiaceae</taxon>
        <taxon>Kutzneria</taxon>
    </lineage>
</organism>
<feature type="compositionally biased region" description="Polar residues" evidence="1">
    <location>
        <begin position="104"/>
        <end position="114"/>
    </location>
</feature>
<dbReference type="PANTHER" id="PTHR31157:SF1">
    <property type="entry name" value="SCP DOMAIN-CONTAINING PROTEIN"/>
    <property type="match status" value="1"/>
</dbReference>
<feature type="domain" description="SCP" evidence="3">
    <location>
        <begin position="120"/>
        <end position="232"/>
    </location>
</feature>
<proteinExistence type="predicted"/>
<sequence length="234" mass="23861">MLVGLTLGAVGTAVASLAVGPTALASVLLGGAAAPAPSTGQQVGVAMGAPSTATTDRPTERPTNGGPSPSASTPTATTTPAATSTTTTAAPPTTTTTQPVSTTVRAPSTKATASGSARVLELVNQARANAGCKALREDSRLDTAAQNHSSDMSDHDYFSHTSQDGRTFADRERQAGYPSPGGENIAQGYRTADAVMDGWMHSEGHRRNILDCGYASIGIGMDSDGFYWTQDFGR</sequence>
<dbReference type="RefSeq" id="WP_182837500.1">
    <property type="nucleotide sequence ID" value="NZ_BAAABQ010000059.1"/>
</dbReference>
<dbReference type="CDD" id="cd05379">
    <property type="entry name" value="CAP_bacterial"/>
    <property type="match status" value="1"/>
</dbReference>
<evidence type="ECO:0000259" key="3">
    <source>
        <dbReference type="Pfam" id="PF00188"/>
    </source>
</evidence>
<evidence type="ECO:0000313" key="5">
    <source>
        <dbReference type="Proteomes" id="UP000517916"/>
    </source>
</evidence>
<evidence type="ECO:0000256" key="1">
    <source>
        <dbReference type="SAM" id="MobiDB-lite"/>
    </source>
</evidence>
<keyword evidence="5" id="KW-1185">Reference proteome</keyword>
<feature type="region of interest" description="Disordered" evidence="1">
    <location>
        <begin position="142"/>
        <end position="163"/>
    </location>
</feature>
<feature type="region of interest" description="Disordered" evidence="1">
    <location>
        <begin position="34"/>
        <end position="114"/>
    </location>
</feature>
<feature type="compositionally biased region" description="Polar residues" evidence="1">
    <location>
        <begin position="51"/>
        <end position="66"/>
    </location>
</feature>
<keyword evidence="2" id="KW-0732">Signal</keyword>
<feature type="signal peptide" evidence="2">
    <location>
        <begin position="1"/>
        <end position="25"/>
    </location>
</feature>